<reference evidence="1" key="1">
    <citation type="submission" date="2021-03" db="EMBL/GenBank/DDBJ databases">
        <title>Human Oral Microbial Genomes.</title>
        <authorList>
            <person name="Johnston C.D."/>
            <person name="Chen T."/>
            <person name="Dewhirst F.E."/>
        </authorList>
    </citation>
    <scope>NUCLEOTIDE SEQUENCE</scope>
    <source>
        <strain evidence="1">F0714</strain>
    </source>
</reference>
<evidence type="ECO:0000313" key="1">
    <source>
        <dbReference type="EMBL" id="QUC11530.1"/>
    </source>
</evidence>
<accession>A0AB37HW50</accession>
<evidence type="ECO:0000313" key="2">
    <source>
        <dbReference type="Proteomes" id="UP000677180"/>
    </source>
</evidence>
<dbReference type="Proteomes" id="UP000677180">
    <property type="component" value="Chromosome"/>
</dbReference>
<name>A0AB37HW50_9ACTN</name>
<proteinExistence type="predicted"/>
<dbReference type="RefSeq" id="WP_193775095.1">
    <property type="nucleotide sequence ID" value="NZ_CP072385.1"/>
</dbReference>
<protein>
    <submittedName>
        <fullName evidence="1">Uncharacterized protein</fullName>
    </submittedName>
</protein>
<dbReference type="EMBL" id="CP072385">
    <property type="protein sequence ID" value="QUC11530.1"/>
    <property type="molecule type" value="Genomic_DNA"/>
</dbReference>
<sequence>MNKYGIHRIGGKNRRVPRTAQQQISFNATRAGKNSSTSRIYHTRRKAIKDRGIMD</sequence>
<gene>
    <name evidence="1" type="ORF">J5A53_02170</name>
</gene>
<organism evidence="1 2">
    <name type="scientific">Arachnia propionica</name>
    <dbReference type="NCBI Taxonomy" id="1750"/>
    <lineage>
        <taxon>Bacteria</taxon>
        <taxon>Bacillati</taxon>
        <taxon>Actinomycetota</taxon>
        <taxon>Actinomycetes</taxon>
        <taxon>Propionibacteriales</taxon>
        <taxon>Propionibacteriaceae</taxon>
        <taxon>Arachnia</taxon>
    </lineage>
</organism>
<dbReference type="AlphaFoldDB" id="A0AB37HW50"/>